<dbReference type="PROSITE" id="PS50004">
    <property type="entry name" value="C2"/>
    <property type="match status" value="1"/>
</dbReference>
<dbReference type="InterPro" id="IPR035892">
    <property type="entry name" value="C2_domain_sf"/>
</dbReference>
<reference key="1">
    <citation type="journal article" date="2000" name="Nature">
        <title>Sequence and analysis of chromosome 3 of the plant Arabidopsis thaliana.</title>
        <authorList>
            <consortium name="European Union Chromosome 3 Arabidopsis Sequencing Consortium"/>
            <consortium name="Institute for Genomic Research"/>
            <consortium name="Kazusa DNA Research Institute"/>
            <person name="Salanoubat M."/>
            <person name="Lemcke K."/>
            <person name="Rieger M."/>
            <person name="Ansorge W."/>
            <person name="Unseld M."/>
            <person name="Fartmann B."/>
            <person name="Valle G."/>
            <person name="Blocker H."/>
            <person name="Perez-Alonso M."/>
            <person name="Obermaier B."/>
            <person name="Delseny M."/>
            <person name="Boutry M."/>
            <person name="Grivell L.A."/>
            <person name="Mache R."/>
            <person name="Puigdomenech P."/>
            <person name="De Simone V."/>
            <person name="Choisne N."/>
            <person name="Artiguenave F."/>
            <person name="Robert C."/>
            <person name="Brottier P."/>
            <person name="Wincker P."/>
            <person name="Cattolico L."/>
            <person name="Weissenbach J."/>
            <person name="Saurin W."/>
            <person name="Quetier F."/>
            <person name="Schafer M."/>
            <person name="Muller-Auer S."/>
            <person name="Gabel C."/>
            <person name="Fuchs M."/>
            <person name="Benes V."/>
            <person name="Wurmbach E."/>
            <person name="Drzonek H."/>
            <person name="Erfle H."/>
            <person name="Jordan N."/>
            <person name="Bangert S."/>
            <person name="Wiedelmann R."/>
            <person name="Kranz H."/>
            <person name="Voss H."/>
            <person name="Holland R."/>
            <person name="Brandt P."/>
            <person name="Nyakatura G."/>
            <person name="Vezzi A."/>
            <person name="D'Angelo M."/>
            <person name="Pallavicini A."/>
            <person name="Toppo S."/>
            <person name="Simionati B."/>
            <person name="Conrad A."/>
            <person name="Hornischer K."/>
            <person name="Kauer G."/>
            <person name="Lohnert T.H."/>
            <person name="Nordsiek G."/>
            <person name="Reichelt J."/>
            <person name="Scharfe M."/>
            <person name="Schon O."/>
            <person name="Bargues M."/>
            <person name="Terol J."/>
            <person name="Climent J."/>
            <person name="Navarro P."/>
            <person name="Collado C."/>
            <person name="Perez-Perez A."/>
            <person name="Ottenwalder B."/>
            <person name="Duchemin D."/>
            <person name="Cooke R."/>
            <person name="Laudie M."/>
            <person name="Berger-Llauro C."/>
            <person name="Purnelle B."/>
            <person name="Masuy D."/>
            <person name="de Haan M."/>
            <person name="Maarse A.C."/>
            <person name="Alcaraz J.P."/>
            <person name="Cottet A."/>
            <person name="Casacuberta E."/>
            <person name="Monfort A."/>
            <person name="Argiriou A."/>
            <person name="flores M."/>
            <person name="Liguori R."/>
            <person name="Vitale D."/>
            <person name="Mannhaupt G."/>
            <person name="Haase D."/>
            <person name="Schoof H."/>
            <person name="Rudd S."/>
            <person name="Zaccaria P."/>
            <person name="Mewes H.W."/>
            <person name="Mayer K.F."/>
            <person name="Kaul S."/>
            <person name="Town C.D."/>
            <person name="Koo H.L."/>
            <person name="Tallon L.J."/>
            <person name="Jenkins J."/>
            <person name="Rooney T."/>
            <person name="Rizzo M."/>
            <person name="Walts A."/>
            <person name="Utterback T."/>
            <person name="Fujii C.Y."/>
            <person name="Shea T.P."/>
            <person name="Creasy T.H."/>
            <person name="Haas B."/>
            <person name="Maiti R."/>
            <person name="Wu D."/>
            <person name="Peterson J."/>
            <person name="Van Aken S."/>
            <person name="Pai G."/>
            <person name="Militscher J."/>
            <person name="Sellers P."/>
            <person name="Gill J.E."/>
            <person name="Feldblyum T.V."/>
            <person name="Preuss D."/>
            <person name="Lin X."/>
            <person name="Nierman W.C."/>
            <person name="Salzberg S.L."/>
            <person name="White O."/>
            <person name="Venter J.C."/>
            <person name="Fraser C.M."/>
            <person name="Kaneko T."/>
            <person name="Nakamura Y."/>
            <person name="Sato S."/>
            <person name="Kato T."/>
            <person name="Asamizu E."/>
            <person name="Sasamoto S."/>
            <person name="Kimura T."/>
            <person name="Idesawa K."/>
            <person name="Kawashima K."/>
            <person name="Kishida Y."/>
            <person name="Kiyokawa C."/>
            <person name="Kohara M."/>
            <person name="Matsumoto M."/>
            <person name="Matsuno A."/>
            <person name="Muraki A."/>
            <person name="Nakayama S."/>
            <person name="Nakazaki N."/>
            <person name="Shinpo S."/>
            <person name="Takeuchi C."/>
            <person name="Wada T."/>
            <person name="Watanabe A."/>
            <person name="Yamada M."/>
            <person name="Yasuda M."/>
            <person name="Tabata S."/>
        </authorList>
    </citation>
    <scope>NUCLEOTIDE SEQUENCE [LARGE SCALE GENOMIC DNA]</scope>
    <source>
        <strain>cv. Columbia</strain>
    </source>
</reference>
<feature type="region of interest" description="Disordered" evidence="1">
    <location>
        <begin position="311"/>
        <end position="332"/>
    </location>
</feature>
<dbReference type="GO" id="GO:0006952">
    <property type="term" value="P:defense response"/>
    <property type="evidence" value="ECO:0007669"/>
    <property type="project" value="InterPro"/>
</dbReference>
<feature type="domain" description="C2" evidence="3">
    <location>
        <begin position="1"/>
        <end position="115"/>
    </location>
</feature>
<evidence type="ECO:0000313" key="4">
    <source>
        <dbReference type="EMBL" id="AAF26778.1"/>
    </source>
</evidence>
<dbReference type="InterPro" id="IPR000008">
    <property type="entry name" value="C2_dom"/>
</dbReference>
<dbReference type="Pfam" id="PF00168">
    <property type="entry name" value="C2"/>
    <property type="match status" value="1"/>
</dbReference>
<dbReference type="TAIR" id="AT3G04360"/>
<dbReference type="SUPFAM" id="SSF49562">
    <property type="entry name" value="C2 domain (Calcium/lipid-binding domain, CaLB)"/>
    <property type="match status" value="1"/>
</dbReference>
<organism evidence="4">
    <name type="scientific">Arabidopsis thaliana</name>
    <name type="common">Mouse-ear cress</name>
    <dbReference type="NCBI Taxonomy" id="3702"/>
    <lineage>
        <taxon>Eukaryota</taxon>
        <taxon>Viridiplantae</taxon>
        <taxon>Streptophyta</taxon>
        <taxon>Embryophyta</taxon>
        <taxon>Tracheophyta</taxon>
        <taxon>Spermatophyta</taxon>
        <taxon>Magnoliopsida</taxon>
        <taxon>eudicotyledons</taxon>
        <taxon>Gunneridae</taxon>
        <taxon>Pentapetalae</taxon>
        <taxon>rosids</taxon>
        <taxon>malvids</taxon>
        <taxon>Brassicales</taxon>
        <taxon>Brassicaceae</taxon>
        <taxon>Camelineae</taxon>
        <taxon>Arabidopsis</taxon>
    </lineage>
</organism>
<dbReference type="ExpressionAtlas" id="Q9M8Z2">
    <property type="expression patterns" value="baseline and differential"/>
</dbReference>
<dbReference type="InterPro" id="IPR044750">
    <property type="entry name" value="C2_SRC2/BAP"/>
</dbReference>
<evidence type="ECO:0000256" key="2">
    <source>
        <dbReference type="SAM" id="Phobius"/>
    </source>
</evidence>
<keyword evidence="2" id="KW-0812">Transmembrane</keyword>
<accession>Q9M8Z2</accession>
<dbReference type="Gene3D" id="2.60.40.150">
    <property type="entry name" value="C2 domain"/>
    <property type="match status" value="1"/>
</dbReference>
<feature type="compositionally biased region" description="Basic and acidic residues" evidence="1">
    <location>
        <begin position="168"/>
        <end position="181"/>
    </location>
</feature>
<keyword evidence="2" id="KW-1133">Transmembrane helix</keyword>
<evidence type="ECO:0000259" key="3">
    <source>
        <dbReference type="PROSITE" id="PS50004"/>
    </source>
</evidence>
<feature type="region of interest" description="Disordered" evidence="1">
    <location>
        <begin position="168"/>
        <end position="198"/>
    </location>
</feature>
<feature type="compositionally biased region" description="Polar residues" evidence="1">
    <location>
        <begin position="189"/>
        <end position="198"/>
    </location>
</feature>
<dbReference type="AlphaFoldDB" id="Q9M8Z2"/>
<sequence length="353" mass="39997">MGRLKFACPVLEINLISAQDLAPVSRNMKTYSVAWINTDPMRKLTTRVDQSNRANPIWNEKFVFRVNDKILYVDASAIVIEIYAAAWAKDALVGTVNVLLSDLFAPWSGFGDGNDGGGGNNNMRLVTLQIRRPSGRLQGFLRLGVALLDGGQRSMPLSIEVFDGSRKGERNSVKRDQEASRMMHRRTNSDQTDLTTSTNDYGVKTGVVTGNGGEVVVVAVLLLVRIVWLMVRFVALILDHQRLWLRLRLRKGFTIDRKQRLKRLTKRTQVRYLKGKQRELSIELNGGEQRKMARVERVERLDQAMILAGKEEREGEEGGGEERRNNKGGETVEERVRKGCFHVLETCLDVRFR</sequence>
<name>Q9M8Z2_ARATH</name>
<reference evidence="4" key="2">
    <citation type="submission" date="2001-01" db="EMBL/GenBank/DDBJ databases">
        <title>Arabidopsis thaliana chromosome III BAC T6K12 genomic sequence.</title>
        <authorList>
            <person name="Lin X."/>
            <person name="Kaul S."/>
            <person name="Town C.D."/>
            <person name="Benito M.-I."/>
            <person name="Creasy T.H."/>
            <person name="Haas B."/>
            <person name="Wu D."/>
            <person name="Ronning C.M."/>
            <person name="Koo H."/>
            <person name="Fujii C.Y."/>
            <person name="Utterback T.R."/>
            <person name="Barnstead M.E."/>
            <person name="Bowman C.L."/>
            <person name="White O."/>
            <person name="Nierman W.C."/>
            <person name="Fraser C.M."/>
        </authorList>
    </citation>
    <scope>NUCLEOTIDE SEQUENCE</scope>
</reference>
<dbReference type="SMART" id="SM00239">
    <property type="entry name" value="C2"/>
    <property type="match status" value="1"/>
</dbReference>
<feature type="transmembrane region" description="Helical" evidence="2">
    <location>
        <begin position="215"/>
        <end position="238"/>
    </location>
</feature>
<keyword evidence="2" id="KW-0472">Membrane</keyword>
<gene>
    <name evidence="4" type="primary">T6K12.2</name>
</gene>
<proteinExistence type="predicted"/>
<dbReference type="EMBL" id="AC016829">
    <property type="protein sequence ID" value="AAF26778.1"/>
    <property type="molecule type" value="Genomic_DNA"/>
</dbReference>
<evidence type="ECO:0000256" key="1">
    <source>
        <dbReference type="SAM" id="MobiDB-lite"/>
    </source>
</evidence>
<dbReference type="PANTHER" id="PTHR32246">
    <property type="entry name" value="INGRESSION PROTEIN FIC1"/>
    <property type="match status" value="1"/>
</dbReference>
<protein>
    <submittedName>
        <fullName evidence="4">T6K12.2 protein</fullName>
    </submittedName>
</protein>
<feature type="compositionally biased region" description="Basic and acidic residues" evidence="1">
    <location>
        <begin position="320"/>
        <end position="332"/>
    </location>
</feature>
<dbReference type="CDD" id="cd04051">
    <property type="entry name" value="C2_SRC2_like"/>
    <property type="match status" value="1"/>
</dbReference>
<dbReference type="PANTHER" id="PTHR32246:SF103">
    <property type="entry name" value="CALCIUM-DEPENDENT LIPID-BINDING (CALB DOMAIN) FAMILY PROTEIN"/>
    <property type="match status" value="1"/>
</dbReference>